<evidence type="ECO:0000256" key="6">
    <source>
        <dbReference type="SAM" id="Phobius"/>
    </source>
</evidence>
<feature type="transmembrane region" description="Helical" evidence="6">
    <location>
        <begin position="151"/>
        <end position="169"/>
    </location>
</feature>
<evidence type="ECO:0000256" key="5">
    <source>
        <dbReference type="ARBA" id="ARBA00023136"/>
    </source>
</evidence>
<dbReference type="SUPFAM" id="SSF161070">
    <property type="entry name" value="SNF-like"/>
    <property type="match status" value="1"/>
</dbReference>
<dbReference type="PRINTS" id="PR00176">
    <property type="entry name" value="NANEUSMPORT"/>
</dbReference>
<feature type="transmembrane region" description="Helical" evidence="6">
    <location>
        <begin position="222"/>
        <end position="244"/>
    </location>
</feature>
<dbReference type="Proteomes" id="UP000183994">
    <property type="component" value="Unassembled WGS sequence"/>
</dbReference>
<keyword evidence="4 6" id="KW-1133">Transmembrane helix</keyword>
<organism evidence="7 8">
    <name type="scientific">Desulfatibacillum alkenivorans DSM 16219</name>
    <dbReference type="NCBI Taxonomy" id="1121393"/>
    <lineage>
        <taxon>Bacteria</taxon>
        <taxon>Pseudomonadati</taxon>
        <taxon>Thermodesulfobacteriota</taxon>
        <taxon>Desulfobacteria</taxon>
        <taxon>Desulfobacterales</taxon>
        <taxon>Desulfatibacillaceae</taxon>
        <taxon>Desulfatibacillum</taxon>
    </lineage>
</organism>
<name>A0A1M6PNQ5_9BACT</name>
<comment type="subcellular location">
    <subcellularLocation>
        <location evidence="1">Membrane</location>
        <topology evidence="1">Multi-pass membrane protein</topology>
    </subcellularLocation>
</comment>
<feature type="transmembrane region" description="Helical" evidence="6">
    <location>
        <begin position="346"/>
        <end position="363"/>
    </location>
</feature>
<dbReference type="InterPro" id="IPR037272">
    <property type="entry name" value="SNS_sf"/>
</dbReference>
<dbReference type="PROSITE" id="PS50267">
    <property type="entry name" value="NA_NEUROTRAN_SYMP_3"/>
    <property type="match status" value="1"/>
</dbReference>
<keyword evidence="5 6" id="KW-0472">Membrane</keyword>
<feature type="transmembrane region" description="Helical" evidence="6">
    <location>
        <begin position="416"/>
        <end position="441"/>
    </location>
</feature>
<reference evidence="8" key="1">
    <citation type="submission" date="2016-11" db="EMBL/GenBank/DDBJ databases">
        <authorList>
            <person name="Varghese N."/>
            <person name="Submissions S."/>
        </authorList>
    </citation>
    <scope>NUCLEOTIDE SEQUENCE [LARGE SCALE GENOMIC DNA]</scope>
    <source>
        <strain evidence="8">DSM 16219</strain>
    </source>
</reference>
<evidence type="ECO:0000313" key="7">
    <source>
        <dbReference type="EMBL" id="SHK09550.1"/>
    </source>
</evidence>
<feature type="transmembrane region" description="Helical" evidence="6">
    <location>
        <begin position="375"/>
        <end position="395"/>
    </location>
</feature>
<dbReference type="PANTHER" id="PTHR42948">
    <property type="entry name" value="TRANSPORTER"/>
    <property type="match status" value="1"/>
</dbReference>
<proteinExistence type="predicted"/>
<dbReference type="InterPro" id="IPR047218">
    <property type="entry name" value="YocR/YhdH-like"/>
</dbReference>
<dbReference type="EMBL" id="FQZU01000018">
    <property type="protein sequence ID" value="SHK09550.1"/>
    <property type="molecule type" value="Genomic_DNA"/>
</dbReference>
<dbReference type="RefSeq" id="WP_073476847.1">
    <property type="nucleotide sequence ID" value="NZ_FQZU01000018.1"/>
</dbReference>
<dbReference type="InterPro" id="IPR000175">
    <property type="entry name" value="Na/ntran_symport"/>
</dbReference>
<feature type="transmembrane region" description="Helical" evidence="6">
    <location>
        <begin position="50"/>
        <end position="71"/>
    </location>
</feature>
<dbReference type="Pfam" id="PF00209">
    <property type="entry name" value="SNF"/>
    <property type="match status" value="2"/>
</dbReference>
<dbReference type="PANTHER" id="PTHR42948:SF1">
    <property type="entry name" value="TRANSPORTER"/>
    <property type="match status" value="1"/>
</dbReference>
<dbReference type="GO" id="GO:0016020">
    <property type="term" value="C:membrane"/>
    <property type="evidence" value="ECO:0007669"/>
    <property type="project" value="UniProtKB-SubCell"/>
</dbReference>
<feature type="transmembrane region" description="Helical" evidence="6">
    <location>
        <begin position="20"/>
        <end position="38"/>
    </location>
</feature>
<evidence type="ECO:0000256" key="2">
    <source>
        <dbReference type="ARBA" id="ARBA00022448"/>
    </source>
</evidence>
<keyword evidence="2" id="KW-0813">Transport</keyword>
<sequence length="442" mass="47501">MNKNSSNHTPRETWGSKIGFIAACMGAAIGLGNIWLFPWRLGRYGGAAFLIPYLLFVFGLVRFGLAAELALGRREQRGPMGALSQVFGRLHPGLGKLLGLVPVLAVSGILVFYSIVLGWIIRYFWLFISHDLSGSDFSALFGSFAGNTASMPWHVLAIGLTAFIAAQGVQSGLERINKAAMPLLFGILAILLVRSLTLPGALEGLAFLTKPDWKCLWDIQTWIMALGQSFFTVSLGGMLIYGSYLDEGMDIPSASLATAVMNSLASFLAAFVIIPATFAFGVDAAAGPDLMFVTMPRIFDVMPGGRVYGALFFFSVILAGLSSALNLVEVPVEALMDQLKLPRKKAAVLVACIALGIGLYLDLNMGVFEKWVDLFTIYMLPAGALIIAVGLFWILGADAALKAINTGCKKPWTRGLIKYLSWVFVPVCLIVWILGMALGGIG</sequence>
<keyword evidence="3 6" id="KW-0812">Transmembrane</keyword>
<gene>
    <name evidence="7" type="ORF">SAMN02745216_02855</name>
</gene>
<feature type="transmembrane region" description="Helical" evidence="6">
    <location>
        <begin position="181"/>
        <end position="202"/>
    </location>
</feature>
<dbReference type="STRING" id="1121393.SAMN02745216_02855"/>
<feature type="transmembrane region" description="Helical" evidence="6">
    <location>
        <begin position="264"/>
        <end position="287"/>
    </location>
</feature>
<evidence type="ECO:0000256" key="1">
    <source>
        <dbReference type="ARBA" id="ARBA00004141"/>
    </source>
</evidence>
<evidence type="ECO:0000313" key="8">
    <source>
        <dbReference type="Proteomes" id="UP000183994"/>
    </source>
</evidence>
<feature type="transmembrane region" description="Helical" evidence="6">
    <location>
        <begin position="307"/>
        <end position="325"/>
    </location>
</feature>
<dbReference type="OrthoDB" id="9762833at2"/>
<protein>
    <submittedName>
        <fullName evidence="7">Neurotransmitter:Na+ symporter, NSS family</fullName>
    </submittedName>
</protein>
<dbReference type="CDD" id="cd10336">
    <property type="entry name" value="SLC6sbd_Tyt1-Like"/>
    <property type="match status" value="1"/>
</dbReference>
<dbReference type="AlphaFoldDB" id="A0A1M6PNQ5"/>
<dbReference type="NCBIfam" id="NF037979">
    <property type="entry name" value="Na_transp"/>
    <property type="match status" value="1"/>
</dbReference>
<accession>A0A1M6PNQ5</accession>
<feature type="transmembrane region" description="Helical" evidence="6">
    <location>
        <begin position="97"/>
        <end position="121"/>
    </location>
</feature>
<evidence type="ECO:0000256" key="4">
    <source>
        <dbReference type="ARBA" id="ARBA00022989"/>
    </source>
</evidence>
<evidence type="ECO:0000256" key="3">
    <source>
        <dbReference type="ARBA" id="ARBA00022692"/>
    </source>
</evidence>
<keyword evidence="8" id="KW-1185">Reference proteome</keyword>